<evidence type="ECO:0000313" key="3">
    <source>
        <dbReference type="EMBL" id="EFM12284.1"/>
    </source>
</evidence>
<dbReference type="Proteomes" id="UP000005387">
    <property type="component" value="Unassembled WGS sequence"/>
</dbReference>
<keyword evidence="2" id="KW-0812">Transmembrane</keyword>
<feature type="transmembrane region" description="Helical" evidence="2">
    <location>
        <begin position="505"/>
        <end position="535"/>
    </location>
</feature>
<evidence type="ECO:0000256" key="1">
    <source>
        <dbReference type="SAM" id="Coils"/>
    </source>
</evidence>
<keyword evidence="2" id="KW-1133">Transmembrane helix</keyword>
<evidence type="ECO:0000313" key="4">
    <source>
        <dbReference type="Proteomes" id="UP000005387"/>
    </source>
</evidence>
<evidence type="ECO:0000256" key="2">
    <source>
        <dbReference type="SAM" id="Phobius"/>
    </source>
</evidence>
<dbReference type="STRING" id="717606.PaecuDRAFT_0964"/>
<dbReference type="RefSeq" id="WP_006036979.1">
    <property type="nucleotide sequence ID" value="NZ_AEDD01000002.1"/>
</dbReference>
<proteinExistence type="predicted"/>
<name>E0I5P2_9BACL</name>
<reference evidence="3 4" key="1">
    <citation type="submission" date="2010-07" db="EMBL/GenBank/DDBJ databases">
        <title>The draft genome of Paenibacillus curdlanolyticus YK9.</title>
        <authorList>
            <consortium name="US DOE Joint Genome Institute (JGI-PGF)"/>
            <person name="Lucas S."/>
            <person name="Copeland A."/>
            <person name="Lapidus A."/>
            <person name="Cheng J.-F."/>
            <person name="Bruce D."/>
            <person name="Goodwin L."/>
            <person name="Pitluck S."/>
            <person name="Land M.L."/>
            <person name="Hauser L."/>
            <person name="Chang Y.-J."/>
            <person name="Jeffries C."/>
            <person name="Anderson I.J."/>
            <person name="Johnson E."/>
            <person name="Loganathan U."/>
            <person name="Mulhopadhyay B."/>
            <person name="Kyrpides N."/>
            <person name="Woyke T.J."/>
        </authorList>
    </citation>
    <scope>NUCLEOTIDE SEQUENCE [LARGE SCALE GENOMIC DNA]</scope>
    <source>
        <strain evidence="3 4">YK9</strain>
    </source>
</reference>
<feature type="coiled-coil region" evidence="1">
    <location>
        <begin position="536"/>
        <end position="563"/>
    </location>
</feature>
<dbReference type="OrthoDB" id="2488575at2"/>
<keyword evidence="4" id="KW-1185">Reference proteome</keyword>
<accession>E0I5P2</accession>
<protein>
    <submittedName>
        <fullName evidence="3">Uncharacterized protein</fullName>
    </submittedName>
</protein>
<keyword evidence="1" id="KW-0175">Coiled coil</keyword>
<sequence length="747" mass="80522">MKYQSSTEGVFYLFSTMQFDVGMPVRLYGAIRVTTSADLYFVLSKHLPYDPKLAPSGEMTTSITNPLGLNGVVLEQLDVTSHIYKDANQHMTADTSLQASARFVNLPGFNLSGGIVFEKASPRLAIIQLTANPALTLTQFITRVIGGEWDWVDSVTDQFAFQKGMFYALSAPPDAPTDYSYKYVDANQSANNVTCYPGYHADAILRIFGKYDFRISLGVTGKTIFLETISCSSFDFDFITLTNTNLKISTQPNHKYITIGTDVIILNTSVKGTVNAGYDLTQSAFVGNVNVDLGSIDLPTDSGTSSKEVTLGVEFTWTKGSGSGSGFKITKISGLPVNSLDWVQKYTEVLNMGGGCAKIVSDWIKGLTKTSLTPKLNGSPSKTPDGKMQVPLKLVYSINVAEHTIASNEILFTPVFVIPKGVKHLPIAIWESIVDSAGSLIPQILSQPDTYKAIAEYAALQGGARAAARFICRALEKGIQSVAKALAEEFASLVAAATLAEAVELAAALAAVATLGIPVLIAGLAALFASLWDWLTGEDKKKKREAEEQLQAARDKIMSALNIIFNKINDIQAMIQIQTLGVSLDAQSNYNAAWTLNGSVVDRLGTGAVLLYSFNLLQGTPGSQADAWPGTSVKVLTTDQTAYQIPLQQIPNAEQYQLNASVVSTVKGLTYLYDNTRHQLEDAINQLASIDNGKAKQYASELSVKMNQLAAYNTSGITSNPVYAHLSMPSYLQIGQGIVGVNTRLKG</sequence>
<gene>
    <name evidence="3" type="ORF">PaecuDRAFT_0964</name>
</gene>
<dbReference type="AlphaFoldDB" id="E0I5P2"/>
<dbReference type="EMBL" id="AEDD01000002">
    <property type="protein sequence ID" value="EFM12284.1"/>
    <property type="molecule type" value="Genomic_DNA"/>
</dbReference>
<organism evidence="3 4">
    <name type="scientific">Paenibacillus curdlanolyticus YK9</name>
    <dbReference type="NCBI Taxonomy" id="717606"/>
    <lineage>
        <taxon>Bacteria</taxon>
        <taxon>Bacillati</taxon>
        <taxon>Bacillota</taxon>
        <taxon>Bacilli</taxon>
        <taxon>Bacillales</taxon>
        <taxon>Paenibacillaceae</taxon>
        <taxon>Paenibacillus</taxon>
    </lineage>
</organism>
<keyword evidence="2" id="KW-0472">Membrane</keyword>